<dbReference type="EMBL" id="SDMP01000013">
    <property type="protein sequence ID" value="RYR18320.1"/>
    <property type="molecule type" value="Genomic_DNA"/>
</dbReference>
<evidence type="ECO:0000313" key="2">
    <source>
        <dbReference type="Proteomes" id="UP000289738"/>
    </source>
</evidence>
<dbReference type="Proteomes" id="UP000289738">
    <property type="component" value="Chromosome B03"/>
</dbReference>
<evidence type="ECO:0000313" key="1">
    <source>
        <dbReference type="EMBL" id="RYR18320.1"/>
    </source>
</evidence>
<name>A0A444ZVR1_ARAHY</name>
<accession>A0A444ZVR1</accession>
<reference evidence="1 2" key="1">
    <citation type="submission" date="2019-01" db="EMBL/GenBank/DDBJ databases">
        <title>Sequencing of cultivated peanut Arachis hypogaea provides insights into genome evolution and oil improvement.</title>
        <authorList>
            <person name="Chen X."/>
        </authorList>
    </citation>
    <scope>NUCLEOTIDE SEQUENCE [LARGE SCALE GENOMIC DNA]</scope>
    <source>
        <strain evidence="2">cv. Fuhuasheng</strain>
        <tissue evidence="1">Leaves</tissue>
    </source>
</reference>
<dbReference type="AlphaFoldDB" id="A0A444ZVR1"/>
<sequence>MLISFKHSKLGMRFHRNGPWNVRGNMLNLQRWLYDESVLDVRRDHVEFWIQVHGIPVELFNKGTVKTIGELIRIVEEVEDLCGSMIKFY</sequence>
<protein>
    <submittedName>
        <fullName evidence="1">Uncharacterized protein</fullName>
    </submittedName>
</protein>
<gene>
    <name evidence="1" type="ORF">Ahy_B03g062936</name>
</gene>
<comment type="caution">
    <text evidence="1">The sequence shown here is derived from an EMBL/GenBank/DDBJ whole genome shotgun (WGS) entry which is preliminary data.</text>
</comment>
<proteinExistence type="predicted"/>
<keyword evidence="2" id="KW-1185">Reference proteome</keyword>
<organism evidence="1 2">
    <name type="scientific">Arachis hypogaea</name>
    <name type="common">Peanut</name>
    <dbReference type="NCBI Taxonomy" id="3818"/>
    <lineage>
        <taxon>Eukaryota</taxon>
        <taxon>Viridiplantae</taxon>
        <taxon>Streptophyta</taxon>
        <taxon>Embryophyta</taxon>
        <taxon>Tracheophyta</taxon>
        <taxon>Spermatophyta</taxon>
        <taxon>Magnoliopsida</taxon>
        <taxon>eudicotyledons</taxon>
        <taxon>Gunneridae</taxon>
        <taxon>Pentapetalae</taxon>
        <taxon>rosids</taxon>
        <taxon>fabids</taxon>
        <taxon>Fabales</taxon>
        <taxon>Fabaceae</taxon>
        <taxon>Papilionoideae</taxon>
        <taxon>50 kb inversion clade</taxon>
        <taxon>dalbergioids sensu lato</taxon>
        <taxon>Dalbergieae</taxon>
        <taxon>Pterocarpus clade</taxon>
        <taxon>Arachis</taxon>
    </lineage>
</organism>